<dbReference type="InterPro" id="IPR001031">
    <property type="entry name" value="Thioesterase"/>
</dbReference>
<dbReference type="InterPro" id="IPR012223">
    <property type="entry name" value="TEII"/>
</dbReference>
<reference evidence="4" key="1">
    <citation type="journal article" date="2019" name="Int. J. Syst. Evol. Microbiol.">
        <title>The Global Catalogue of Microorganisms (GCM) 10K type strain sequencing project: providing services to taxonomists for standard genome sequencing and annotation.</title>
        <authorList>
            <consortium name="The Broad Institute Genomics Platform"/>
            <consortium name="The Broad Institute Genome Sequencing Center for Infectious Disease"/>
            <person name="Wu L."/>
            <person name="Ma J."/>
        </authorList>
    </citation>
    <scope>NUCLEOTIDE SEQUENCE [LARGE SCALE GENOMIC DNA]</scope>
    <source>
        <strain evidence="4">CGMCC 4.7275</strain>
    </source>
</reference>
<dbReference type="SUPFAM" id="SSF53474">
    <property type="entry name" value="alpha/beta-Hydrolases"/>
    <property type="match status" value="1"/>
</dbReference>
<comment type="caution">
    <text evidence="3">The sequence shown here is derived from an EMBL/GenBank/DDBJ whole genome shotgun (WGS) entry which is preliminary data.</text>
</comment>
<dbReference type="PANTHER" id="PTHR11487:SF0">
    <property type="entry name" value="S-ACYL FATTY ACID SYNTHASE THIOESTERASE, MEDIUM CHAIN"/>
    <property type="match status" value="1"/>
</dbReference>
<evidence type="ECO:0000313" key="3">
    <source>
        <dbReference type="EMBL" id="GGJ90416.1"/>
    </source>
</evidence>
<protein>
    <recommendedName>
        <fullName evidence="2">Thioesterase domain-containing protein</fullName>
    </recommendedName>
</protein>
<evidence type="ECO:0000313" key="4">
    <source>
        <dbReference type="Proteomes" id="UP000660265"/>
    </source>
</evidence>
<comment type="similarity">
    <text evidence="1">Belongs to the thioesterase family.</text>
</comment>
<proteinExistence type="inferred from homology"/>
<dbReference type="Proteomes" id="UP000660265">
    <property type="component" value="Unassembled WGS sequence"/>
</dbReference>
<sequence>MRPAGPLGPITRRRPVDDPVVRLFLFHHAGGSHLLYRGWTRHFPEDWDICLLDAPGRGNAQAIPLVADCADLVTFFDEALTPLLNRPFAFFGHSVGARVAYEFACRLAETGRELPLWLGVSSFRAPQPDSAEPPLTRSLTSDAGLRDWLGTTGGIPDRLLTDDNLWKAFAPLMRSDLALADTWDRETLGPPLPVPLTVFTGSHDTVVARHKLDRWPRLTDNFLGTHTYSGGHFYLNEHREQLVARITETVRTLLGTRRGGG</sequence>
<name>A0ABQ2E2K0_9ACTN</name>
<evidence type="ECO:0000256" key="1">
    <source>
        <dbReference type="ARBA" id="ARBA00007169"/>
    </source>
</evidence>
<dbReference type="PANTHER" id="PTHR11487">
    <property type="entry name" value="THIOESTERASE"/>
    <property type="match status" value="1"/>
</dbReference>
<dbReference type="Gene3D" id="3.40.50.1820">
    <property type="entry name" value="alpha/beta hydrolase"/>
    <property type="match status" value="1"/>
</dbReference>
<keyword evidence="4" id="KW-1185">Reference proteome</keyword>
<organism evidence="3 4">
    <name type="scientific">Streptomyces camponoticapitis</name>
    <dbReference type="NCBI Taxonomy" id="1616125"/>
    <lineage>
        <taxon>Bacteria</taxon>
        <taxon>Bacillati</taxon>
        <taxon>Actinomycetota</taxon>
        <taxon>Actinomycetes</taxon>
        <taxon>Kitasatosporales</taxon>
        <taxon>Streptomycetaceae</taxon>
        <taxon>Streptomyces</taxon>
    </lineage>
</organism>
<evidence type="ECO:0000259" key="2">
    <source>
        <dbReference type="Pfam" id="PF00975"/>
    </source>
</evidence>
<dbReference type="InterPro" id="IPR029058">
    <property type="entry name" value="AB_hydrolase_fold"/>
</dbReference>
<dbReference type="Pfam" id="PF00975">
    <property type="entry name" value="Thioesterase"/>
    <property type="match status" value="1"/>
</dbReference>
<accession>A0ABQ2E2K0</accession>
<dbReference type="EMBL" id="BMMV01000006">
    <property type="protein sequence ID" value="GGJ90416.1"/>
    <property type="molecule type" value="Genomic_DNA"/>
</dbReference>
<feature type="domain" description="Thioesterase" evidence="2">
    <location>
        <begin position="22"/>
        <end position="247"/>
    </location>
</feature>
<dbReference type="RefSeq" id="WP_189107233.1">
    <property type="nucleotide sequence ID" value="NZ_BMMV01000006.1"/>
</dbReference>
<gene>
    <name evidence="3" type="ORF">GCM10011583_22290</name>
</gene>